<dbReference type="FunFam" id="3.40.50.1820:FF:000057">
    <property type="entry name" value="Lipase"/>
    <property type="match status" value="1"/>
</dbReference>
<keyword evidence="11" id="KW-1185">Reference proteome</keyword>
<dbReference type="Pfam" id="PF04083">
    <property type="entry name" value="Abhydro_lipase"/>
    <property type="match status" value="1"/>
</dbReference>
<sequence>MSLPKIFYMCILVLDLVYFCKAELSGNNTFFRPGMVEYVKSKGYPIEEYDVTTEDGYILKIHRIPFGKYSKERSKRPPVILMHGLMGCSENFVYLGEKKSLSFMAAEAGYDVWLPNARGNTHSRRHVTLNPESDQIFWDFSWHEIGKYDIPRVIDLIVEKTGQDKIPYVGHSQGGTVMLVMASERPEYKAKISKYIGLSPVVLFNHLTHPWLKELMEHAKSVYDVKLLVNQREKLLWADYNDMRLFIYALGQRYPELLKGFFFRLLGESEEINWKQFTKFAGTIPAGAANKQIMHYAQTYKLRSFRFFDYGPKENLVRYNSTIPPLYKLKNMDVPSYIFGGQNDVFANLEKPRIFTLNTKAESSYSHSVRCRAIKMVSLKNLVNFIVILVLVKNVASDKSEPFSKPDMVEYVTSFGYPIETYMVETEDGYILKIFRIPHGKKFKKASKKPPIILMHGVLAGAESYVMLGPTRSLAFKAAEAGYDVWLPNCRGTTHSRKHKTLDPDGNPSFWDFSWHEIGKYDLPAIVDKVMEKSGFQQVTYIGHSQGGTVVFVMASERPEYKKKLSKVIAMAPAVYLNHFKHPYLKDLLINFKSYYEGFTLVNSGENLFYTNYNDLRYFIYAFKDLFPDAVHTLWNSFNGESEVTDWQQVLEFFGTLPAGSSVKQIAHFAQSFNSKSFRQFDYGAKKNLKKYNSASPPKYNVKGMDLPTYIFASKSDVFVDIKDMEDLRDTLPNVKQYHVVPVNKFAHMDFTCAKNLDVLVVNKILKILGNVTNNKTSYF</sequence>
<proteinExistence type="inferred from homology"/>
<keyword evidence="3" id="KW-0378">Hydrolase</keyword>
<evidence type="ECO:0000259" key="9">
    <source>
        <dbReference type="Pfam" id="PF04083"/>
    </source>
</evidence>
<evidence type="ECO:0000259" key="8">
    <source>
        <dbReference type="Pfam" id="PF00561"/>
    </source>
</evidence>
<reference evidence="10" key="1">
    <citation type="submission" date="2021-12" db="EMBL/GenBank/DDBJ databases">
        <authorList>
            <person name="King R."/>
        </authorList>
    </citation>
    <scope>NUCLEOTIDE SEQUENCE</scope>
</reference>
<dbReference type="FunFam" id="3.40.50.1820:FF:000021">
    <property type="entry name" value="Lipase"/>
    <property type="match status" value="1"/>
</dbReference>
<dbReference type="Gene3D" id="3.40.50.1820">
    <property type="entry name" value="alpha/beta hydrolase"/>
    <property type="match status" value="2"/>
</dbReference>
<evidence type="ECO:0000256" key="5">
    <source>
        <dbReference type="ARBA" id="ARBA00023098"/>
    </source>
</evidence>
<dbReference type="GO" id="GO:0016042">
    <property type="term" value="P:lipid catabolic process"/>
    <property type="evidence" value="ECO:0007669"/>
    <property type="project" value="UniProtKB-KW"/>
</dbReference>
<evidence type="ECO:0000256" key="4">
    <source>
        <dbReference type="ARBA" id="ARBA00022963"/>
    </source>
</evidence>
<name>A0A9P0AU28_BRAAE</name>
<dbReference type="SUPFAM" id="SSF53474">
    <property type="entry name" value="alpha/beta-Hydrolases"/>
    <property type="match status" value="2"/>
</dbReference>
<dbReference type="InterPro" id="IPR006693">
    <property type="entry name" value="AB_hydrolase_lipase"/>
</dbReference>
<gene>
    <name evidence="10" type="ORF">MELIAE_LOCUS1822</name>
</gene>
<keyword evidence="6" id="KW-0325">Glycoprotein</keyword>
<dbReference type="EMBL" id="OV121132">
    <property type="protein sequence ID" value="CAH0547937.1"/>
    <property type="molecule type" value="Genomic_DNA"/>
</dbReference>
<evidence type="ECO:0000256" key="2">
    <source>
        <dbReference type="ARBA" id="ARBA00022729"/>
    </source>
</evidence>
<accession>A0A9P0AU28</accession>
<feature type="chain" id="PRO_5040512551" evidence="7">
    <location>
        <begin position="23"/>
        <end position="780"/>
    </location>
</feature>
<protein>
    <submittedName>
        <fullName evidence="10">Uncharacterized protein</fullName>
    </submittedName>
</protein>
<keyword evidence="4" id="KW-0442">Lipid degradation</keyword>
<evidence type="ECO:0000313" key="10">
    <source>
        <dbReference type="EMBL" id="CAH0547937.1"/>
    </source>
</evidence>
<organism evidence="10 11">
    <name type="scientific">Brassicogethes aeneus</name>
    <name type="common">Rape pollen beetle</name>
    <name type="synonym">Meligethes aeneus</name>
    <dbReference type="NCBI Taxonomy" id="1431903"/>
    <lineage>
        <taxon>Eukaryota</taxon>
        <taxon>Metazoa</taxon>
        <taxon>Ecdysozoa</taxon>
        <taxon>Arthropoda</taxon>
        <taxon>Hexapoda</taxon>
        <taxon>Insecta</taxon>
        <taxon>Pterygota</taxon>
        <taxon>Neoptera</taxon>
        <taxon>Endopterygota</taxon>
        <taxon>Coleoptera</taxon>
        <taxon>Polyphaga</taxon>
        <taxon>Cucujiformia</taxon>
        <taxon>Nitidulidae</taxon>
        <taxon>Meligethinae</taxon>
        <taxon>Brassicogethes</taxon>
    </lineage>
</organism>
<dbReference type="GO" id="GO:0016787">
    <property type="term" value="F:hydrolase activity"/>
    <property type="evidence" value="ECO:0007669"/>
    <property type="project" value="UniProtKB-KW"/>
</dbReference>
<dbReference type="Proteomes" id="UP001154078">
    <property type="component" value="Chromosome 1"/>
</dbReference>
<dbReference type="PANTHER" id="PTHR11005">
    <property type="entry name" value="LYSOSOMAL ACID LIPASE-RELATED"/>
    <property type="match status" value="1"/>
</dbReference>
<dbReference type="InterPro" id="IPR000073">
    <property type="entry name" value="AB_hydrolase_1"/>
</dbReference>
<feature type="domain" description="Partial AB-hydrolase lipase" evidence="9">
    <location>
        <begin position="36"/>
        <end position="94"/>
    </location>
</feature>
<evidence type="ECO:0000256" key="7">
    <source>
        <dbReference type="SAM" id="SignalP"/>
    </source>
</evidence>
<evidence type="ECO:0000313" key="11">
    <source>
        <dbReference type="Proteomes" id="UP001154078"/>
    </source>
</evidence>
<dbReference type="AlphaFoldDB" id="A0A9P0AU28"/>
<keyword evidence="5" id="KW-0443">Lipid metabolism</keyword>
<keyword evidence="2 7" id="KW-0732">Signal</keyword>
<dbReference type="Pfam" id="PF00561">
    <property type="entry name" value="Abhydrolase_1"/>
    <property type="match status" value="1"/>
</dbReference>
<dbReference type="OrthoDB" id="9974421at2759"/>
<evidence type="ECO:0000256" key="6">
    <source>
        <dbReference type="ARBA" id="ARBA00023180"/>
    </source>
</evidence>
<dbReference type="InterPro" id="IPR029058">
    <property type="entry name" value="AB_hydrolase_fold"/>
</dbReference>
<evidence type="ECO:0000256" key="1">
    <source>
        <dbReference type="ARBA" id="ARBA00010701"/>
    </source>
</evidence>
<comment type="similarity">
    <text evidence="1">Belongs to the AB hydrolase superfamily. Lipase family.</text>
</comment>
<evidence type="ECO:0000256" key="3">
    <source>
        <dbReference type="ARBA" id="ARBA00022801"/>
    </source>
</evidence>
<feature type="signal peptide" evidence="7">
    <location>
        <begin position="1"/>
        <end position="22"/>
    </location>
</feature>
<feature type="domain" description="AB hydrolase-1" evidence="8">
    <location>
        <begin position="450"/>
        <end position="750"/>
    </location>
</feature>